<evidence type="ECO:0000313" key="5">
    <source>
        <dbReference type="Proteomes" id="UP000054047"/>
    </source>
</evidence>
<dbReference type="EMBL" id="KN726432">
    <property type="protein sequence ID" value="KIH68241.1"/>
    <property type="molecule type" value="Genomic_DNA"/>
</dbReference>
<evidence type="ECO:0000256" key="2">
    <source>
        <dbReference type="ARBA" id="ARBA00023008"/>
    </source>
</evidence>
<dbReference type="GO" id="GO:0016491">
    <property type="term" value="F:oxidoreductase activity"/>
    <property type="evidence" value="ECO:0007669"/>
    <property type="project" value="InterPro"/>
</dbReference>
<dbReference type="PANTHER" id="PTHR11474:SF126">
    <property type="entry name" value="TYROSINASE-LIKE PROTEIN TYR-1-RELATED"/>
    <property type="match status" value="1"/>
</dbReference>
<dbReference type="AlphaFoldDB" id="A0A0C2HF86"/>
<dbReference type="Gene3D" id="1.10.1280.10">
    <property type="entry name" value="Di-copper center containing domain from catechol oxidase"/>
    <property type="match status" value="1"/>
</dbReference>
<organism evidence="4 5">
    <name type="scientific">Ancylostoma duodenale</name>
    <dbReference type="NCBI Taxonomy" id="51022"/>
    <lineage>
        <taxon>Eukaryota</taxon>
        <taxon>Metazoa</taxon>
        <taxon>Ecdysozoa</taxon>
        <taxon>Nematoda</taxon>
        <taxon>Chromadorea</taxon>
        <taxon>Rhabditida</taxon>
        <taxon>Rhabditina</taxon>
        <taxon>Rhabditomorpha</taxon>
        <taxon>Strongyloidea</taxon>
        <taxon>Ancylostomatidae</taxon>
        <taxon>Ancylostomatinae</taxon>
        <taxon>Ancylostoma</taxon>
    </lineage>
</organism>
<evidence type="ECO:0000313" key="4">
    <source>
        <dbReference type="EMBL" id="KIH68241.1"/>
    </source>
</evidence>
<keyword evidence="1" id="KW-0479">Metal-binding</keyword>
<gene>
    <name evidence="4" type="ORF">ANCDUO_01420</name>
</gene>
<dbReference type="OrthoDB" id="6132182at2759"/>
<keyword evidence="2" id="KW-0186">Copper</keyword>
<dbReference type="Pfam" id="PF00264">
    <property type="entry name" value="Tyrosinase"/>
    <property type="match status" value="1"/>
</dbReference>
<dbReference type="InterPro" id="IPR050316">
    <property type="entry name" value="Tyrosinase/Hemocyanin"/>
</dbReference>
<name>A0A0C2HF86_9BILA</name>
<dbReference type="PROSITE" id="PS00497">
    <property type="entry name" value="TYROSINASE_1"/>
    <property type="match status" value="1"/>
</dbReference>
<accession>A0A0C2HF86</accession>
<reference evidence="4 5" key="1">
    <citation type="submission" date="2013-12" db="EMBL/GenBank/DDBJ databases">
        <title>Draft genome of the parsitic nematode Ancylostoma duodenale.</title>
        <authorList>
            <person name="Mitreva M."/>
        </authorList>
    </citation>
    <scope>NUCLEOTIDE SEQUENCE [LARGE SCALE GENOMIC DNA]</scope>
    <source>
        <strain evidence="4 5">Zhejiang</strain>
    </source>
</reference>
<dbReference type="PANTHER" id="PTHR11474">
    <property type="entry name" value="TYROSINASE FAMILY MEMBER"/>
    <property type="match status" value="1"/>
</dbReference>
<dbReference type="SUPFAM" id="SSF48056">
    <property type="entry name" value="Di-copper centre-containing domain"/>
    <property type="match status" value="1"/>
</dbReference>
<evidence type="ECO:0000259" key="3">
    <source>
        <dbReference type="PROSITE" id="PS00497"/>
    </source>
</evidence>
<protein>
    <recommendedName>
        <fullName evidence="3">Tyrosinase copper-binding domain-containing protein</fullName>
    </recommendedName>
</protein>
<evidence type="ECO:0000256" key="1">
    <source>
        <dbReference type="ARBA" id="ARBA00022723"/>
    </source>
</evidence>
<dbReference type="GO" id="GO:0046872">
    <property type="term" value="F:metal ion binding"/>
    <property type="evidence" value="ECO:0007669"/>
    <property type="project" value="UniProtKB-KW"/>
</dbReference>
<dbReference type="InterPro" id="IPR002227">
    <property type="entry name" value="Tyrosinase_Cu-bd"/>
</dbReference>
<keyword evidence="5" id="KW-1185">Reference proteome</keyword>
<sequence>MLCNKFTAWDKKARELWPNIPKPGPSSYEKTVYDCTDLRCLCGYLNGTYDTSCVLPNGNILARAVRREYRMLSEQQRERYHNAMNVIKKNGVYDDLARLYTKCETSPGAHAGPAFLPWHRVYLTRLEIALRVVDPTVSLPYWDTTLEFALHHPNDSILWTKELMGKEDNDGYVYESPFMNWKTLDGRSTFMRRVGRKGQLIRESDIAVILNSSLEEQMLAYTAATMNEAERQTQYPNDDKRCSGEEHFAHSPMIPFTGLQNIDGLSNKYTDNLYVYSERPKCSEERPEGCNSKYLFCDFSNGEPHCASKIRIGGFCGGYTKGEKPCYQGVCNERKFCVKEFDE</sequence>
<dbReference type="Proteomes" id="UP000054047">
    <property type="component" value="Unassembled WGS sequence"/>
</dbReference>
<proteinExistence type="predicted"/>
<feature type="domain" description="Tyrosinase copper-binding" evidence="3">
    <location>
        <begin position="110"/>
        <end position="127"/>
    </location>
</feature>
<dbReference type="InterPro" id="IPR008922">
    <property type="entry name" value="Di-copper_centre_dom_sf"/>
</dbReference>